<accession>A0ABM7VVV1</accession>
<keyword evidence="3" id="KW-1185">Reference proteome</keyword>
<evidence type="ECO:0000313" key="3">
    <source>
        <dbReference type="Proteomes" id="UP001320460"/>
    </source>
</evidence>
<dbReference type="Proteomes" id="UP001320460">
    <property type="component" value="Chromosome"/>
</dbReference>
<dbReference type="EMBL" id="AP025334">
    <property type="protein sequence ID" value="BDD51327.1"/>
    <property type="molecule type" value="Genomic_DNA"/>
</dbReference>
<protein>
    <submittedName>
        <fullName evidence="2">Uncharacterized protein</fullName>
    </submittedName>
</protein>
<evidence type="ECO:0000313" key="2">
    <source>
        <dbReference type="EMBL" id="BDD51327.1"/>
    </source>
</evidence>
<reference evidence="2 3" key="1">
    <citation type="submission" date="2021-12" db="EMBL/GenBank/DDBJ databases">
        <title>Complete genome sequence of Phytobacter diazotrophicus TA9734.</title>
        <authorList>
            <person name="Kubota H."/>
            <person name="Nakayama Y."/>
            <person name="Ariyoshi T."/>
        </authorList>
    </citation>
    <scope>NUCLEOTIDE SEQUENCE [LARGE SCALE GENOMIC DNA]</scope>
    <source>
        <strain evidence="2 3">TA9734</strain>
    </source>
</reference>
<evidence type="ECO:0000256" key="1">
    <source>
        <dbReference type="SAM" id="MobiDB-lite"/>
    </source>
</evidence>
<sequence length="80" mass="9074">MPLLARRSVATDNKPTEKCDSDDKYDDGESNTQPHNCSLMPEVKKQKSTLPKPDRLCKCYNAKNDYCLTALTRMTVVSTY</sequence>
<name>A0ABM7VVV1_9ENTR</name>
<gene>
    <name evidence="2" type="ORF">PDTA9734_28140</name>
</gene>
<proteinExistence type="predicted"/>
<feature type="region of interest" description="Disordered" evidence="1">
    <location>
        <begin position="1"/>
        <end position="46"/>
    </location>
</feature>
<organism evidence="2 3">
    <name type="scientific">Phytobacter diazotrophicus</name>
    <dbReference type="NCBI Taxonomy" id="395631"/>
    <lineage>
        <taxon>Bacteria</taxon>
        <taxon>Pseudomonadati</taxon>
        <taxon>Pseudomonadota</taxon>
        <taxon>Gammaproteobacteria</taxon>
        <taxon>Enterobacterales</taxon>
        <taxon>Enterobacteriaceae</taxon>
        <taxon>Phytobacter</taxon>
    </lineage>
</organism>